<dbReference type="RefSeq" id="WP_059350137.1">
    <property type="nucleotide sequence ID" value="NZ_LDYG01000005.1"/>
</dbReference>
<keyword evidence="2" id="KW-1185">Reference proteome</keyword>
<dbReference type="Proteomes" id="UP000074108">
    <property type="component" value="Unassembled WGS sequence"/>
</dbReference>
<dbReference type="EMBL" id="LDYG01000005">
    <property type="protein sequence ID" value="KUP08954.1"/>
    <property type="molecule type" value="Genomic_DNA"/>
</dbReference>
<dbReference type="OrthoDB" id="2923853at2"/>
<evidence type="ECO:0000313" key="1">
    <source>
        <dbReference type="EMBL" id="KUP08954.1"/>
    </source>
</evidence>
<dbReference type="PATRIC" id="fig|1150625.3.peg.361"/>
<evidence type="ECO:0000313" key="2">
    <source>
        <dbReference type="Proteomes" id="UP000074108"/>
    </source>
</evidence>
<proteinExistence type="predicted"/>
<organism evidence="1 2">
    <name type="scientific">Bacillus coahuilensis p1.1.43</name>
    <dbReference type="NCBI Taxonomy" id="1150625"/>
    <lineage>
        <taxon>Bacteria</taxon>
        <taxon>Bacillati</taxon>
        <taxon>Bacillota</taxon>
        <taxon>Bacilli</taxon>
        <taxon>Bacillales</taxon>
        <taxon>Bacillaceae</taxon>
        <taxon>Bacillus</taxon>
    </lineage>
</organism>
<accession>A0A147KBV1</accession>
<protein>
    <submittedName>
        <fullName evidence="1">Uncharacterized protein</fullName>
    </submittedName>
</protein>
<sequence>MISVEKTSRILNHFNIAFTENAVLGYLQRGQLDKAPRIENGYYSRNTKYGYSVNVDSLVKFLLERGVSDKEIHPVLSA</sequence>
<name>A0A147KBV1_9BACI</name>
<dbReference type="AlphaFoldDB" id="A0A147KBV1"/>
<comment type="caution">
    <text evidence="1">The sequence shown here is derived from an EMBL/GenBank/DDBJ whole genome shotgun (WGS) entry which is preliminary data.</text>
</comment>
<gene>
    <name evidence="1" type="ORF">Q75_01710</name>
</gene>
<reference evidence="1 2" key="1">
    <citation type="journal article" date="2016" name="Front. Microbiol.">
        <title>Microevolution Analysis of Bacillus coahuilensis Unveils Differences in Phosphorus Acquisition Strategies and Their Regulation.</title>
        <authorList>
            <person name="Gomez-Lunar Z."/>
            <person name="Hernandez-Gonzalez I."/>
            <person name="Rodriguez-Torres M.D."/>
            <person name="Souza V."/>
            <person name="Olmedo-Alvarez G."/>
        </authorList>
    </citation>
    <scope>NUCLEOTIDE SEQUENCE [LARGE SCALE GENOMIC DNA]</scope>
    <source>
        <strain evidence="2">p1.1.43</strain>
    </source>
</reference>